<evidence type="ECO:0000313" key="2">
    <source>
        <dbReference type="Proteomes" id="UP001499994"/>
    </source>
</evidence>
<evidence type="ECO:0000313" key="1">
    <source>
        <dbReference type="EMBL" id="GAA3881585.1"/>
    </source>
</evidence>
<dbReference type="CDD" id="cd06233">
    <property type="entry name" value="M14-like"/>
    <property type="match status" value="1"/>
</dbReference>
<sequence>MTDAVALPDYCAQRARFLAAVQRAGGALSHWRHPLPGPQGETLYTDVALIGPAQASQLLVIISGTHGVEGYYGSESQIAWLDEYDPHALPPDTAAVLIHLINPWGTAWLRRVNEDNIDLNRNFVDFGQPLPVNADYEKYHAFYHGEREPADRALAAVLGAQGWPAVKRVVEAGQYRHADGLFFGGVGESWSRQTLKQIIERHLSHARRIISFDLHTGAGAWGHPMLLAISETPRPEQALARQWFGEWLTVLFTGAERESDTGVTASATGYLSQFMLDSLPGVELIQLVIECGTLSGEQMHQRVRADHWLHLAGDPLSPAGRAVKQALVAGFWPADEDWRELVALRTRQIFRRAWRALAESEPL</sequence>
<comment type="caution">
    <text evidence="1">The sequence shown here is derived from an EMBL/GenBank/DDBJ whole genome shotgun (WGS) entry which is preliminary data.</text>
</comment>
<dbReference type="InterPro" id="IPR021259">
    <property type="entry name" value="DUF2817"/>
</dbReference>
<dbReference type="Proteomes" id="UP001499994">
    <property type="component" value="Unassembled WGS sequence"/>
</dbReference>
<keyword evidence="2" id="KW-1185">Reference proteome</keyword>
<dbReference type="EMBL" id="BAABDG010000002">
    <property type="protein sequence ID" value="GAA3881585.1"/>
    <property type="molecule type" value="Genomic_DNA"/>
</dbReference>
<protein>
    <recommendedName>
        <fullName evidence="3">DUF2817 domain-containing protein</fullName>
    </recommendedName>
</protein>
<organism evidence="1 2">
    <name type="scientific">Gibbsiella dentisursi</name>
    <dbReference type="NCBI Taxonomy" id="796890"/>
    <lineage>
        <taxon>Bacteria</taxon>
        <taxon>Pseudomonadati</taxon>
        <taxon>Pseudomonadota</taxon>
        <taxon>Gammaproteobacteria</taxon>
        <taxon>Enterobacterales</taxon>
        <taxon>Yersiniaceae</taxon>
        <taxon>Gibbsiella</taxon>
    </lineage>
</organism>
<dbReference type="Pfam" id="PF10994">
    <property type="entry name" value="DUF2817"/>
    <property type="match status" value="1"/>
</dbReference>
<proteinExistence type="predicted"/>
<accession>A0ABP7KM33</accession>
<name>A0ABP7KM33_9GAMM</name>
<reference evidence="2" key="1">
    <citation type="journal article" date="2019" name="Int. J. Syst. Evol. Microbiol.">
        <title>The Global Catalogue of Microorganisms (GCM) 10K type strain sequencing project: providing services to taxonomists for standard genome sequencing and annotation.</title>
        <authorList>
            <consortium name="The Broad Institute Genomics Platform"/>
            <consortium name="The Broad Institute Genome Sequencing Center for Infectious Disease"/>
            <person name="Wu L."/>
            <person name="Ma J."/>
        </authorList>
    </citation>
    <scope>NUCLEOTIDE SEQUENCE [LARGE SCALE GENOMIC DNA]</scope>
    <source>
        <strain evidence="2">JCM 17201</strain>
    </source>
</reference>
<dbReference type="SUPFAM" id="SSF53187">
    <property type="entry name" value="Zn-dependent exopeptidases"/>
    <property type="match status" value="1"/>
</dbReference>
<gene>
    <name evidence="1" type="ORF">GCM10022405_03810</name>
</gene>
<dbReference type="Gene3D" id="3.40.630.10">
    <property type="entry name" value="Zn peptidases"/>
    <property type="match status" value="1"/>
</dbReference>
<evidence type="ECO:0008006" key="3">
    <source>
        <dbReference type="Google" id="ProtNLM"/>
    </source>
</evidence>